<evidence type="ECO:0000256" key="1">
    <source>
        <dbReference type="ARBA" id="ARBA00001933"/>
    </source>
</evidence>
<dbReference type="InterPro" id="IPR033939">
    <property type="entry name" value="BCAT_family"/>
</dbReference>
<dbReference type="PANTHER" id="PTHR42825:SF2">
    <property type="entry name" value="BRANCHED-CHAIN-AMINO-ACID AMINOTRANSFERASE 3, CHLOROPLASTIC-RELATED"/>
    <property type="match status" value="1"/>
</dbReference>
<keyword evidence="3" id="KW-0032">Aminotransferase</keyword>
<dbReference type="Proteomes" id="UP000019376">
    <property type="component" value="Unassembled WGS sequence"/>
</dbReference>
<dbReference type="FunFam" id="3.30.470.10:FF:000004">
    <property type="entry name" value="Branched-chain-amino-acid aminotransferase"/>
    <property type="match status" value="1"/>
</dbReference>
<comment type="similarity">
    <text evidence="2">Belongs to the class-IV pyridoxal-phosphate-dependent aminotransferase family.</text>
</comment>
<dbReference type="Gene3D" id="3.30.470.10">
    <property type="match status" value="1"/>
</dbReference>
<dbReference type="AlphaFoldDB" id="S7Z7X8"/>
<keyword evidence="4" id="KW-0808">Transferase</keyword>
<keyword evidence="5" id="KW-0663">Pyridoxal phosphate</keyword>
<dbReference type="PIRSF" id="PIRSF006468">
    <property type="entry name" value="BCAT1"/>
    <property type="match status" value="1"/>
</dbReference>
<dbReference type="HOGENOM" id="CLU_031922_1_0_1"/>
<dbReference type="Gene3D" id="3.20.10.10">
    <property type="entry name" value="D-amino Acid Aminotransferase, subunit A, domain 2"/>
    <property type="match status" value="1"/>
</dbReference>
<dbReference type="EMBL" id="KB644408">
    <property type="protein sequence ID" value="EPS26279.1"/>
    <property type="molecule type" value="Genomic_DNA"/>
</dbReference>
<name>S7Z7X8_PENO1</name>
<reference evidence="7 8" key="1">
    <citation type="journal article" date="2013" name="PLoS ONE">
        <title>Genomic and secretomic analyses reveal unique features of the lignocellulolytic enzyme system of Penicillium decumbens.</title>
        <authorList>
            <person name="Liu G."/>
            <person name="Zhang L."/>
            <person name="Wei X."/>
            <person name="Zou G."/>
            <person name="Qin Y."/>
            <person name="Ma L."/>
            <person name="Li J."/>
            <person name="Zheng H."/>
            <person name="Wang S."/>
            <person name="Wang C."/>
            <person name="Xun L."/>
            <person name="Zhao G.-P."/>
            <person name="Zhou Z."/>
            <person name="Qu Y."/>
        </authorList>
    </citation>
    <scope>NUCLEOTIDE SEQUENCE [LARGE SCALE GENOMIC DNA]</scope>
    <source>
        <strain evidence="8">114-2 / CGMCC 5302</strain>
    </source>
</reference>
<sequence length="358" mass="39615">MTFPPAPAAEVDWTKLGLAVTDMVNGHVQSTYSVEKGEWTAPRFVVDPFIRVHGLAPGLNYGQQVYEGLKAYRTRNGKIQIFRPEYHAARMQHSAEVVSIPPVPIEHFITAINVAVARNAEWVPPYESGAALYIRPVLFGSSGHLALTPPTEYTFCVYVHPFSSYHGVAPLPAVVMEHFDRAAPKGTGHAKVGGNYAPVMKWSQAASKEGFPMTLHLDSKTGEEIDEFSTSGFMGVRLEVQDNEQERVVLVVPKSDNIINSVTSNSLMEIGKRLGYQVENRSVKYSELSTFSEVMAVGTAACLVPISSITHRSRGDHFVYTEEKNAGPVCQKLYAELTSVQRGENQDYPDWHFEVKQA</sequence>
<dbReference type="PANTHER" id="PTHR42825">
    <property type="entry name" value="AMINO ACID AMINOTRANSFERASE"/>
    <property type="match status" value="1"/>
</dbReference>
<feature type="modified residue" description="N6-(pyridoxal phosphate)lysine" evidence="6">
    <location>
        <position position="191"/>
    </location>
</feature>
<dbReference type="InterPro" id="IPR036038">
    <property type="entry name" value="Aminotransferase-like"/>
</dbReference>
<dbReference type="CDD" id="cd01557">
    <property type="entry name" value="BCAT_beta_family"/>
    <property type="match status" value="1"/>
</dbReference>
<dbReference type="SUPFAM" id="SSF56752">
    <property type="entry name" value="D-aminoacid aminotransferase-like PLP-dependent enzymes"/>
    <property type="match status" value="1"/>
</dbReference>
<proteinExistence type="inferred from homology"/>
<keyword evidence="8" id="KW-1185">Reference proteome</keyword>
<protein>
    <submittedName>
        <fullName evidence="7">Uncharacterized protein</fullName>
    </submittedName>
</protein>
<evidence type="ECO:0000256" key="5">
    <source>
        <dbReference type="ARBA" id="ARBA00022898"/>
    </source>
</evidence>
<dbReference type="InterPro" id="IPR043132">
    <property type="entry name" value="BCAT-like_C"/>
</dbReference>
<dbReference type="Pfam" id="PF01063">
    <property type="entry name" value="Aminotran_4"/>
    <property type="match status" value="1"/>
</dbReference>
<dbReference type="NCBIfam" id="TIGR01123">
    <property type="entry name" value="ilvE_II"/>
    <property type="match status" value="1"/>
</dbReference>
<dbReference type="InterPro" id="IPR001544">
    <property type="entry name" value="Aminotrans_IV"/>
</dbReference>
<accession>S7Z7X8</accession>
<dbReference type="GO" id="GO:0004084">
    <property type="term" value="F:branched-chain-amino-acid transaminase activity"/>
    <property type="evidence" value="ECO:0007669"/>
    <property type="project" value="InterPro"/>
</dbReference>
<evidence type="ECO:0000256" key="4">
    <source>
        <dbReference type="ARBA" id="ARBA00022679"/>
    </source>
</evidence>
<evidence type="ECO:0000313" key="8">
    <source>
        <dbReference type="Proteomes" id="UP000019376"/>
    </source>
</evidence>
<dbReference type="InterPro" id="IPR005786">
    <property type="entry name" value="B_amino_transII"/>
</dbReference>
<dbReference type="PhylomeDB" id="S7Z7X8"/>
<evidence type="ECO:0000256" key="6">
    <source>
        <dbReference type="PIRSR" id="PIRSR006468-1"/>
    </source>
</evidence>
<dbReference type="eggNOG" id="KOG0975">
    <property type="taxonomic scope" value="Eukaryota"/>
</dbReference>
<dbReference type="STRING" id="933388.S7Z7X8"/>
<organism evidence="7 8">
    <name type="scientific">Penicillium oxalicum (strain 114-2 / CGMCC 5302)</name>
    <name type="common">Penicillium decumbens</name>
    <dbReference type="NCBI Taxonomy" id="933388"/>
    <lineage>
        <taxon>Eukaryota</taxon>
        <taxon>Fungi</taxon>
        <taxon>Dikarya</taxon>
        <taxon>Ascomycota</taxon>
        <taxon>Pezizomycotina</taxon>
        <taxon>Eurotiomycetes</taxon>
        <taxon>Eurotiomycetidae</taxon>
        <taxon>Eurotiales</taxon>
        <taxon>Aspergillaceae</taxon>
        <taxon>Penicillium</taxon>
    </lineage>
</organism>
<dbReference type="InterPro" id="IPR043131">
    <property type="entry name" value="BCAT-like_N"/>
</dbReference>
<evidence type="ECO:0000256" key="3">
    <source>
        <dbReference type="ARBA" id="ARBA00022576"/>
    </source>
</evidence>
<evidence type="ECO:0000256" key="2">
    <source>
        <dbReference type="ARBA" id="ARBA00009320"/>
    </source>
</evidence>
<dbReference type="GO" id="GO:0009081">
    <property type="term" value="P:branched-chain amino acid metabolic process"/>
    <property type="evidence" value="ECO:0007669"/>
    <property type="project" value="InterPro"/>
</dbReference>
<gene>
    <name evidence="7" type="ORF">PDE_01215</name>
</gene>
<dbReference type="OrthoDB" id="409992at2759"/>
<evidence type="ECO:0000313" key="7">
    <source>
        <dbReference type="EMBL" id="EPS26279.1"/>
    </source>
</evidence>
<comment type="cofactor">
    <cofactor evidence="1">
        <name>pyridoxal 5'-phosphate</name>
        <dbReference type="ChEBI" id="CHEBI:597326"/>
    </cofactor>
</comment>